<proteinExistence type="predicted"/>
<name>A0A232FHA3_9HYME</name>
<evidence type="ECO:0000256" key="1">
    <source>
        <dbReference type="SAM" id="Phobius"/>
    </source>
</evidence>
<sequence length="124" mass="14096">MCYDPSSRYYVQPLSESSLSLSLFLFLYMYCAMRKRLLRQAHRAHIIRAKKTASKKTRCLFRSSDDAKSPGNGTVSSLCGCDGACFERRGVFRARVSACAFLCSLVREEWNKTKETKLCRDTSA</sequence>
<gene>
    <name evidence="2" type="ORF">TSAR_000431</name>
</gene>
<comment type="caution">
    <text evidence="2">The sequence shown here is derived from an EMBL/GenBank/DDBJ whole genome shotgun (WGS) entry which is preliminary data.</text>
</comment>
<dbReference type="EMBL" id="NNAY01000231">
    <property type="protein sequence ID" value="OXU29838.1"/>
    <property type="molecule type" value="Genomic_DNA"/>
</dbReference>
<keyword evidence="1" id="KW-1133">Transmembrane helix</keyword>
<accession>A0A232FHA3</accession>
<keyword evidence="1" id="KW-0472">Membrane</keyword>
<organism evidence="2 3">
    <name type="scientific">Trichomalopsis sarcophagae</name>
    <dbReference type="NCBI Taxonomy" id="543379"/>
    <lineage>
        <taxon>Eukaryota</taxon>
        <taxon>Metazoa</taxon>
        <taxon>Ecdysozoa</taxon>
        <taxon>Arthropoda</taxon>
        <taxon>Hexapoda</taxon>
        <taxon>Insecta</taxon>
        <taxon>Pterygota</taxon>
        <taxon>Neoptera</taxon>
        <taxon>Endopterygota</taxon>
        <taxon>Hymenoptera</taxon>
        <taxon>Apocrita</taxon>
        <taxon>Proctotrupomorpha</taxon>
        <taxon>Chalcidoidea</taxon>
        <taxon>Pteromalidae</taxon>
        <taxon>Pteromalinae</taxon>
        <taxon>Trichomalopsis</taxon>
    </lineage>
</organism>
<keyword evidence="1" id="KW-0812">Transmembrane</keyword>
<reference evidence="2 3" key="1">
    <citation type="journal article" date="2017" name="Curr. Biol.">
        <title>The Evolution of Venom by Co-option of Single-Copy Genes.</title>
        <authorList>
            <person name="Martinson E.O."/>
            <person name="Mrinalini"/>
            <person name="Kelkar Y.D."/>
            <person name="Chang C.H."/>
            <person name="Werren J.H."/>
        </authorList>
    </citation>
    <scope>NUCLEOTIDE SEQUENCE [LARGE SCALE GENOMIC DNA]</scope>
    <source>
        <strain evidence="2 3">Alberta</strain>
        <tissue evidence="2">Whole body</tissue>
    </source>
</reference>
<dbReference type="Proteomes" id="UP000215335">
    <property type="component" value="Unassembled WGS sequence"/>
</dbReference>
<evidence type="ECO:0000313" key="2">
    <source>
        <dbReference type="EMBL" id="OXU29838.1"/>
    </source>
</evidence>
<keyword evidence="3" id="KW-1185">Reference proteome</keyword>
<evidence type="ECO:0000313" key="3">
    <source>
        <dbReference type="Proteomes" id="UP000215335"/>
    </source>
</evidence>
<protein>
    <submittedName>
        <fullName evidence="2">Uncharacterized protein</fullName>
    </submittedName>
</protein>
<dbReference type="AlphaFoldDB" id="A0A232FHA3"/>
<feature type="transmembrane region" description="Helical" evidence="1">
    <location>
        <begin position="14"/>
        <end position="33"/>
    </location>
</feature>